<evidence type="ECO:0000313" key="2">
    <source>
        <dbReference type="Proteomes" id="UP000243515"/>
    </source>
</evidence>
<dbReference type="AlphaFoldDB" id="A0A232LP20"/>
<gene>
    <name evidence="1" type="ORF">Egran_06337</name>
</gene>
<evidence type="ECO:0000313" key="1">
    <source>
        <dbReference type="EMBL" id="OXV05895.1"/>
    </source>
</evidence>
<organism evidence="1 2">
    <name type="scientific">Elaphomyces granulatus</name>
    <dbReference type="NCBI Taxonomy" id="519963"/>
    <lineage>
        <taxon>Eukaryota</taxon>
        <taxon>Fungi</taxon>
        <taxon>Dikarya</taxon>
        <taxon>Ascomycota</taxon>
        <taxon>Pezizomycotina</taxon>
        <taxon>Eurotiomycetes</taxon>
        <taxon>Eurotiomycetidae</taxon>
        <taxon>Eurotiales</taxon>
        <taxon>Elaphomycetaceae</taxon>
        <taxon>Elaphomyces</taxon>
    </lineage>
</organism>
<dbReference type="EMBL" id="NPHW01006325">
    <property type="protein sequence ID" value="OXV05895.1"/>
    <property type="molecule type" value="Genomic_DNA"/>
</dbReference>
<comment type="caution">
    <text evidence="1">The sequence shown here is derived from an EMBL/GenBank/DDBJ whole genome shotgun (WGS) entry which is preliminary data.</text>
</comment>
<dbReference type="OrthoDB" id="3439494at2759"/>
<reference evidence="1 2" key="1">
    <citation type="journal article" date="2015" name="Environ. Microbiol.">
        <title>Metagenome sequence of Elaphomyces granulatus from sporocarp tissue reveals Ascomycota ectomycorrhizal fingerprints of genome expansion and a Proteobacteria-rich microbiome.</title>
        <authorList>
            <person name="Quandt C.A."/>
            <person name="Kohler A."/>
            <person name="Hesse C.N."/>
            <person name="Sharpton T.J."/>
            <person name="Martin F."/>
            <person name="Spatafora J.W."/>
        </authorList>
    </citation>
    <scope>NUCLEOTIDE SEQUENCE [LARGE SCALE GENOMIC DNA]</scope>
    <source>
        <strain evidence="1 2">OSC145934</strain>
    </source>
</reference>
<dbReference type="Proteomes" id="UP000243515">
    <property type="component" value="Unassembled WGS sequence"/>
</dbReference>
<accession>A0A232LP20</accession>
<evidence type="ECO:0008006" key="3">
    <source>
        <dbReference type="Google" id="ProtNLM"/>
    </source>
</evidence>
<keyword evidence="2" id="KW-1185">Reference proteome</keyword>
<protein>
    <recommendedName>
        <fullName evidence="3">DDE-1 domain-containing protein</fullName>
    </recommendedName>
</protein>
<name>A0A232LP20_9EURO</name>
<proteinExistence type="predicted"/>
<sequence>MDNHGSHDTPAFLQFGLENKILPYPHIPYLMYCMQPLDVFPPRLELGSGADIQDVDYTFSIQEVWNVASEFRRVFESMEDVKSLKRARGPLLSSCGP</sequence>